<dbReference type="Proteomes" id="UP000184245">
    <property type="component" value="Unassembled WGS sequence"/>
</dbReference>
<dbReference type="OrthoDB" id="9812993at2"/>
<dbReference type="PANTHER" id="PTHR30055">
    <property type="entry name" value="HTH-TYPE TRANSCRIPTIONAL REGULATOR RUTR"/>
    <property type="match status" value="1"/>
</dbReference>
<protein>
    <submittedName>
        <fullName evidence="4">Transcriptional regulator, TetR family</fullName>
    </submittedName>
</protein>
<dbReference type="SUPFAM" id="SSF46689">
    <property type="entry name" value="Homeodomain-like"/>
    <property type="match status" value="1"/>
</dbReference>
<evidence type="ECO:0000259" key="3">
    <source>
        <dbReference type="PROSITE" id="PS50977"/>
    </source>
</evidence>
<feature type="DNA-binding region" description="H-T-H motif" evidence="2">
    <location>
        <begin position="28"/>
        <end position="47"/>
    </location>
</feature>
<dbReference type="STRING" id="1122155.SAMN02745158_03217"/>
<dbReference type="PRINTS" id="PR00455">
    <property type="entry name" value="HTHTETR"/>
</dbReference>
<dbReference type="PROSITE" id="PS50977">
    <property type="entry name" value="HTH_TETR_2"/>
    <property type="match status" value="1"/>
</dbReference>
<dbReference type="RefSeq" id="WP_072853565.1">
    <property type="nucleotide sequence ID" value="NZ_FQVI01000020.1"/>
</dbReference>
<dbReference type="InterPro" id="IPR023772">
    <property type="entry name" value="DNA-bd_HTH_TetR-type_CS"/>
</dbReference>
<dbReference type="InterPro" id="IPR009057">
    <property type="entry name" value="Homeodomain-like_sf"/>
</dbReference>
<keyword evidence="1 2" id="KW-0238">DNA-binding</keyword>
<dbReference type="Pfam" id="PF00440">
    <property type="entry name" value="TetR_N"/>
    <property type="match status" value="1"/>
</dbReference>
<sequence>MNKNVTSKEELVAAALEIAREEGVHKVSIRNIAHKCSISVGVLYNYFPTKADLIFAVVSHFWETSSSMLQDIHVKDNCFTQYVELFYHQINVSLSDFQREWLTQMETMAPEDKERGKELELQCFSRLKFLLLQVLSSDPSIPASAWSEEYPKDEFIDFVFWHMVQMLRTGQKDCTFFVKTLQRILY</sequence>
<evidence type="ECO:0000256" key="1">
    <source>
        <dbReference type="ARBA" id="ARBA00023125"/>
    </source>
</evidence>
<evidence type="ECO:0000313" key="4">
    <source>
        <dbReference type="EMBL" id="SHF30176.1"/>
    </source>
</evidence>
<dbReference type="InterPro" id="IPR001647">
    <property type="entry name" value="HTH_TetR"/>
</dbReference>
<name>A0A1M5AJ70_9CLOT</name>
<dbReference type="PANTHER" id="PTHR30055:SF226">
    <property type="entry name" value="HTH-TYPE TRANSCRIPTIONAL REGULATOR PKSA"/>
    <property type="match status" value="1"/>
</dbReference>
<proteinExistence type="predicted"/>
<gene>
    <name evidence="4" type="ORF">SAMN02745158_03217</name>
</gene>
<organism evidence="4 5">
    <name type="scientific">Lactonifactor longoviformis DSM 17459</name>
    <dbReference type="NCBI Taxonomy" id="1122155"/>
    <lineage>
        <taxon>Bacteria</taxon>
        <taxon>Bacillati</taxon>
        <taxon>Bacillota</taxon>
        <taxon>Clostridia</taxon>
        <taxon>Eubacteriales</taxon>
        <taxon>Clostridiaceae</taxon>
        <taxon>Lactonifactor</taxon>
    </lineage>
</organism>
<dbReference type="Gene3D" id="1.10.357.10">
    <property type="entry name" value="Tetracycline Repressor, domain 2"/>
    <property type="match status" value="1"/>
</dbReference>
<dbReference type="PROSITE" id="PS01081">
    <property type="entry name" value="HTH_TETR_1"/>
    <property type="match status" value="1"/>
</dbReference>
<reference evidence="4 5" key="1">
    <citation type="submission" date="2016-11" db="EMBL/GenBank/DDBJ databases">
        <authorList>
            <person name="Jaros S."/>
            <person name="Januszkiewicz K."/>
            <person name="Wedrychowicz H."/>
        </authorList>
    </citation>
    <scope>NUCLEOTIDE SEQUENCE [LARGE SCALE GENOMIC DNA]</scope>
    <source>
        <strain evidence="4 5">DSM 17459</strain>
    </source>
</reference>
<feature type="domain" description="HTH tetR-type" evidence="3">
    <location>
        <begin position="5"/>
        <end position="65"/>
    </location>
</feature>
<dbReference type="EMBL" id="FQVI01000020">
    <property type="protein sequence ID" value="SHF30176.1"/>
    <property type="molecule type" value="Genomic_DNA"/>
</dbReference>
<dbReference type="InterPro" id="IPR050109">
    <property type="entry name" value="HTH-type_TetR-like_transc_reg"/>
</dbReference>
<dbReference type="GO" id="GO:0000976">
    <property type="term" value="F:transcription cis-regulatory region binding"/>
    <property type="evidence" value="ECO:0007669"/>
    <property type="project" value="TreeGrafter"/>
</dbReference>
<accession>A0A1M5AJ70</accession>
<dbReference type="GO" id="GO:0003700">
    <property type="term" value="F:DNA-binding transcription factor activity"/>
    <property type="evidence" value="ECO:0007669"/>
    <property type="project" value="TreeGrafter"/>
</dbReference>
<evidence type="ECO:0000313" key="5">
    <source>
        <dbReference type="Proteomes" id="UP000184245"/>
    </source>
</evidence>
<evidence type="ECO:0000256" key="2">
    <source>
        <dbReference type="PROSITE-ProRule" id="PRU00335"/>
    </source>
</evidence>
<dbReference type="AlphaFoldDB" id="A0A1M5AJ70"/>
<keyword evidence="5" id="KW-1185">Reference proteome</keyword>